<evidence type="ECO:0000313" key="3">
    <source>
        <dbReference type="Proteomes" id="UP000594260"/>
    </source>
</evidence>
<protein>
    <recommendedName>
        <fullName evidence="1">BRO1 domain-containing protein</fullName>
    </recommendedName>
</protein>
<dbReference type="Gene3D" id="1.25.40.280">
    <property type="entry name" value="alix/aip1 like domains"/>
    <property type="match status" value="1"/>
</dbReference>
<dbReference type="RefSeq" id="XP_022654927.1">
    <property type="nucleotide sequence ID" value="XM_022799192.1"/>
</dbReference>
<dbReference type="SMART" id="SM01041">
    <property type="entry name" value="BRO1"/>
    <property type="match status" value="1"/>
</dbReference>
<dbReference type="InterPro" id="IPR038499">
    <property type="entry name" value="BRO1_sf"/>
</dbReference>
<keyword evidence="3" id="KW-1185">Reference proteome</keyword>
<proteinExistence type="predicted"/>
<dbReference type="EnsemblMetazoa" id="XM_022799192">
    <property type="protein sequence ID" value="XP_022654927"/>
    <property type="gene ID" value="LOC111247794"/>
</dbReference>
<dbReference type="PANTHER" id="PTHR23030">
    <property type="entry name" value="PCD6 INTERACTING PROTEIN-RELATED"/>
    <property type="match status" value="1"/>
</dbReference>
<feature type="domain" description="BRO1" evidence="1">
    <location>
        <begin position="4"/>
        <end position="299"/>
    </location>
</feature>
<dbReference type="GO" id="GO:0043328">
    <property type="term" value="P:protein transport to vacuole involved in ubiquitin-dependent protein catabolic process via the multivesicular body sorting pathway"/>
    <property type="evidence" value="ECO:0007669"/>
    <property type="project" value="TreeGrafter"/>
</dbReference>
<dbReference type="Pfam" id="PF03097">
    <property type="entry name" value="BRO1"/>
    <property type="match status" value="1"/>
</dbReference>
<dbReference type="AlphaFoldDB" id="A0A7M7JSA3"/>
<dbReference type="GO" id="GO:0005768">
    <property type="term" value="C:endosome"/>
    <property type="evidence" value="ECO:0007669"/>
    <property type="project" value="TreeGrafter"/>
</dbReference>
<dbReference type="InterPro" id="IPR004328">
    <property type="entry name" value="BRO1_dom"/>
</dbReference>
<dbReference type="PROSITE" id="PS51180">
    <property type="entry name" value="BRO1"/>
    <property type="match status" value="1"/>
</dbReference>
<sequence length="313" mass="34825">MMAGFLAIPEKRTGSVSLQDKLGDIFAPSVDETVCNNFRDSLKKLDGLRSDAISGHQRLASGLSLEEALSRYIDQLNYLEEAIPKQHLQVPFTWKNAFSNGTIITFYTLFTQSTISFEKICLFFNLAAYLSQHAAGKGNPNEEEGLRNAAKLFQRSAGIFQYIRHASSVSTVEGVTTDLHIGTLQALENLCLAQAQECFYLKALQDNKASSVLARLAQRATELYETAWKHMKKEHPCSYQWAYVMQFKEAAFRGATQFHQEKVTSTQELPAVDGAALAKAIPPVLPLTLQENLFVNLPQEFRALVEVTALPAD</sequence>
<dbReference type="PANTHER" id="PTHR23030:SF30">
    <property type="entry name" value="TYROSINE-PROTEIN PHOSPHATASE NON-RECEPTOR TYPE 23"/>
    <property type="match status" value="1"/>
</dbReference>
<reference evidence="2" key="1">
    <citation type="submission" date="2021-01" db="UniProtKB">
        <authorList>
            <consortium name="EnsemblMetazoa"/>
        </authorList>
    </citation>
    <scope>IDENTIFICATION</scope>
</reference>
<name>A0A7M7JSA3_VARDE</name>
<evidence type="ECO:0000313" key="2">
    <source>
        <dbReference type="EnsemblMetazoa" id="XP_022654927"/>
    </source>
</evidence>
<dbReference type="Proteomes" id="UP000594260">
    <property type="component" value="Unplaced"/>
</dbReference>
<dbReference type="GeneID" id="111247794"/>
<evidence type="ECO:0000259" key="1">
    <source>
        <dbReference type="PROSITE" id="PS51180"/>
    </source>
</evidence>
<accession>A0A7M7JSA3</accession>
<organism evidence="2 3">
    <name type="scientific">Varroa destructor</name>
    <name type="common">Honeybee mite</name>
    <dbReference type="NCBI Taxonomy" id="109461"/>
    <lineage>
        <taxon>Eukaryota</taxon>
        <taxon>Metazoa</taxon>
        <taxon>Ecdysozoa</taxon>
        <taxon>Arthropoda</taxon>
        <taxon>Chelicerata</taxon>
        <taxon>Arachnida</taxon>
        <taxon>Acari</taxon>
        <taxon>Parasitiformes</taxon>
        <taxon>Mesostigmata</taxon>
        <taxon>Gamasina</taxon>
        <taxon>Dermanyssoidea</taxon>
        <taxon>Varroidae</taxon>
        <taxon>Varroa</taxon>
    </lineage>
</organism>